<keyword evidence="4" id="KW-0934">Plastid</keyword>
<feature type="domain" description="Glycosyl hydrolase family 13 catalytic" evidence="6">
    <location>
        <begin position="371"/>
        <end position="752"/>
    </location>
</feature>
<dbReference type="CDD" id="cd11346">
    <property type="entry name" value="AmyAc_plant_IsoA"/>
    <property type="match status" value="1"/>
</dbReference>
<evidence type="ECO:0000256" key="2">
    <source>
        <dbReference type="ARBA" id="ARBA00008061"/>
    </source>
</evidence>
<evidence type="ECO:0000313" key="7">
    <source>
        <dbReference type="EMBL" id="KAG0478642.1"/>
    </source>
</evidence>
<comment type="similarity">
    <text evidence="2">Belongs to the glycosyl hydrolase 13 family.</text>
</comment>
<dbReference type="CDD" id="cd02856">
    <property type="entry name" value="E_set_GDE_Isoamylase_N"/>
    <property type="match status" value="1"/>
</dbReference>
<gene>
    <name evidence="7" type="ORF">HPP92_013361</name>
</gene>
<name>A0A835UYE4_VANPL</name>
<dbReference type="Gene3D" id="3.20.20.80">
    <property type="entry name" value="Glycosidases"/>
    <property type="match status" value="1"/>
</dbReference>
<sequence length="889" mass="99992">MSSFCSSYALQSPIPNSEGTKNVILVSGSPCIGRKCHSFVLPKIYAQRKGRIVGRFPLDMWNYSARIRTSKVFATAQSNAKKEASNFKGQCQGCSFLFRTELGGLVKVFVESNDIKYTAHVEVELLPQPNSSSNLILCWGMFRADSLKLYGPDSQILGFSADDVKKEPSHHPMKTPFSWNSLGKLMVVLEFDYIHLPFYLSFLLRPDGSSVESGIRTHRKANFCVPVGLGRGYAMPLGFYLSNNGSANFSLFSRNAESVVLCLYDGKTSEPSLEIELDPYVNRTGDIWHASIDNIANYAYYGYRCRGKKFVDRGQELNGRQVLLDPYARMINNLILDQCESASTVKRLGCLLKEPTFDWNGDTHPQIPMEKLVVYRLNVGQYTNNKSSGLGTNVLGTFAGVSKKLQHFITLGVNAVLLSLYFFDEKKGPYFPYNFFSLMNTYKDIDENKSAAYSMKEMVKALHAHGIEVLLEVAFTSTCEGTGPESQATSFRGIDESSYYISDRMLDSETCGALKCNDPIVQQMIMDSLHYWVVEFHVDGFCFIDSSSLLQGPNREPLSRPPLVEAIAFDPLLSKTKIISDCWSPPDLTNNDVVFPHWNRWAEMNRKFCQDVRNFLRGEGLLSDLATRLCGSGDIFKAPRCPAYSFNYVTKNVGLTLVDLVSFSENSTEHASELSWNCGEEGPTDKYSVLEIRLRQVRNFLFILFVSLGVPVLTMGDECGYSTGGLSSYGKRVPIDWRNHSAGYGIQMIKFIAFLSSLRNRRSDVFQRREFQKVENITWHGSNQSLPKWKDPSSKFLALELKAEKDVASLDFQGRHLFISFNAGDLLETTTLPELTEGYIWLRLVDTSLPYPGFFSSECDPNAHRSEGLSSYELKPHTCALFEVKALKN</sequence>
<comment type="caution">
    <text evidence="7">The sequence shown here is derived from an EMBL/GenBank/DDBJ whole genome shotgun (WGS) entry which is preliminary data.</text>
</comment>
<dbReference type="EMBL" id="JADCNM010000006">
    <property type="protein sequence ID" value="KAG0478642.1"/>
    <property type="molecule type" value="Genomic_DNA"/>
</dbReference>
<comment type="subcellular location">
    <subcellularLocation>
        <location evidence="1">Plastid</location>
        <location evidence="1">Chloroplast</location>
    </subcellularLocation>
</comment>
<keyword evidence="5" id="KW-0809">Transit peptide</keyword>
<reference evidence="7 8" key="1">
    <citation type="journal article" date="2020" name="Nat. Food">
        <title>A phased Vanilla planifolia genome enables genetic improvement of flavour and production.</title>
        <authorList>
            <person name="Hasing T."/>
            <person name="Tang H."/>
            <person name="Brym M."/>
            <person name="Khazi F."/>
            <person name="Huang T."/>
            <person name="Chambers A.H."/>
        </authorList>
    </citation>
    <scope>NUCLEOTIDE SEQUENCE [LARGE SCALE GENOMIC DNA]</scope>
    <source>
        <tissue evidence="7">Leaf</tissue>
    </source>
</reference>
<proteinExistence type="inferred from homology"/>
<evidence type="ECO:0000256" key="1">
    <source>
        <dbReference type="ARBA" id="ARBA00004229"/>
    </source>
</evidence>
<keyword evidence="3" id="KW-0150">Chloroplast</keyword>
<dbReference type="PANTHER" id="PTHR43002">
    <property type="entry name" value="GLYCOGEN DEBRANCHING ENZYME"/>
    <property type="match status" value="1"/>
</dbReference>
<dbReference type="OrthoDB" id="204980at2759"/>
<dbReference type="InterPro" id="IPR044505">
    <property type="entry name" value="GlgX_Isoamylase_N_E_set"/>
</dbReference>
<dbReference type="SMART" id="SM00642">
    <property type="entry name" value="Aamy"/>
    <property type="match status" value="1"/>
</dbReference>
<dbReference type="Pfam" id="PF21156">
    <property type="entry name" value="ISOA1-3_C"/>
    <property type="match status" value="1"/>
</dbReference>
<dbReference type="Proteomes" id="UP000639772">
    <property type="component" value="Chromosome 6"/>
</dbReference>
<evidence type="ECO:0000256" key="3">
    <source>
        <dbReference type="ARBA" id="ARBA00022528"/>
    </source>
</evidence>
<dbReference type="InterPro" id="IPR014756">
    <property type="entry name" value="Ig_E-set"/>
</dbReference>
<dbReference type="InterPro" id="IPR048650">
    <property type="entry name" value="ISOA1-3-like_C"/>
</dbReference>
<dbReference type="SUPFAM" id="SSF51011">
    <property type="entry name" value="Glycosyl hydrolase domain"/>
    <property type="match status" value="1"/>
</dbReference>
<dbReference type="GO" id="GO:0009507">
    <property type="term" value="C:chloroplast"/>
    <property type="evidence" value="ECO:0007669"/>
    <property type="project" value="UniProtKB-SubCell"/>
</dbReference>
<dbReference type="InterPro" id="IPR013780">
    <property type="entry name" value="Glyco_hydro_b"/>
</dbReference>
<evidence type="ECO:0000259" key="6">
    <source>
        <dbReference type="SMART" id="SM00642"/>
    </source>
</evidence>
<dbReference type="InterPro" id="IPR013783">
    <property type="entry name" value="Ig-like_fold"/>
</dbReference>
<accession>A0A835UYE4</accession>
<evidence type="ECO:0000256" key="5">
    <source>
        <dbReference type="ARBA" id="ARBA00022946"/>
    </source>
</evidence>
<dbReference type="GO" id="GO:0019156">
    <property type="term" value="F:isoamylase activity"/>
    <property type="evidence" value="ECO:0007669"/>
    <property type="project" value="InterPro"/>
</dbReference>
<dbReference type="Pfam" id="PF02922">
    <property type="entry name" value="CBM_48"/>
    <property type="match status" value="1"/>
</dbReference>
<dbReference type="Gene3D" id="2.60.40.10">
    <property type="entry name" value="Immunoglobulins"/>
    <property type="match status" value="1"/>
</dbReference>
<dbReference type="SUPFAM" id="SSF51445">
    <property type="entry name" value="(Trans)glycosidases"/>
    <property type="match status" value="1"/>
</dbReference>
<dbReference type="InterPro" id="IPR017853">
    <property type="entry name" value="GH"/>
</dbReference>
<evidence type="ECO:0000313" key="8">
    <source>
        <dbReference type="Proteomes" id="UP000639772"/>
    </source>
</evidence>
<dbReference type="Gene3D" id="2.60.40.1180">
    <property type="entry name" value="Golgi alpha-mannosidase II"/>
    <property type="match status" value="1"/>
</dbReference>
<evidence type="ECO:0000256" key="4">
    <source>
        <dbReference type="ARBA" id="ARBA00022640"/>
    </source>
</evidence>
<dbReference type="AlphaFoldDB" id="A0A835UYE4"/>
<dbReference type="InterPro" id="IPR006047">
    <property type="entry name" value="GH13_cat_dom"/>
</dbReference>
<dbReference type="InterPro" id="IPR004193">
    <property type="entry name" value="Glyco_hydro_13_N"/>
</dbReference>
<organism evidence="7 8">
    <name type="scientific">Vanilla planifolia</name>
    <name type="common">Vanilla</name>
    <dbReference type="NCBI Taxonomy" id="51239"/>
    <lineage>
        <taxon>Eukaryota</taxon>
        <taxon>Viridiplantae</taxon>
        <taxon>Streptophyta</taxon>
        <taxon>Embryophyta</taxon>
        <taxon>Tracheophyta</taxon>
        <taxon>Spermatophyta</taxon>
        <taxon>Magnoliopsida</taxon>
        <taxon>Liliopsida</taxon>
        <taxon>Asparagales</taxon>
        <taxon>Orchidaceae</taxon>
        <taxon>Vanilloideae</taxon>
        <taxon>Vanilleae</taxon>
        <taxon>Vanilla</taxon>
    </lineage>
</organism>
<dbReference type="SUPFAM" id="SSF81296">
    <property type="entry name" value="E set domains"/>
    <property type="match status" value="1"/>
</dbReference>
<dbReference type="InterPro" id="IPR044096">
    <property type="entry name" value="AmyAc_plant_ISA2"/>
</dbReference>
<protein>
    <recommendedName>
        <fullName evidence="6">Glycosyl hydrolase family 13 catalytic domain-containing protein</fullName>
    </recommendedName>
</protein>
<dbReference type="GO" id="GO:0019252">
    <property type="term" value="P:starch biosynthetic process"/>
    <property type="evidence" value="ECO:0007669"/>
    <property type="project" value="InterPro"/>
</dbReference>